<evidence type="ECO:0000256" key="3">
    <source>
        <dbReference type="ARBA" id="ARBA00022475"/>
    </source>
</evidence>
<keyword evidence="3" id="KW-1003">Cell membrane</keyword>
<name>A0A1I2S1T9_9BACL</name>
<proteinExistence type="inferred from homology"/>
<evidence type="ECO:0000313" key="10">
    <source>
        <dbReference type="Proteomes" id="UP000198661"/>
    </source>
</evidence>
<evidence type="ECO:0000256" key="4">
    <source>
        <dbReference type="ARBA" id="ARBA00022692"/>
    </source>
</evidence>
<gene>
    <name evidence="9" type="ORF">SAMN04488025_1371</name>
</gene>
<dbReference type="GO" id="GO:0005886">
    <property type="term" value="C:plasma membrane"/>
    <property type="evidence" value="ECO:0007669"/>
    <property type="project" value="UniProtKB-SubCell"/>
</dbReference>
<evidence type="ECO:0000256" key="2">
    <source>
        <dbReference type="ARBA" id="ARBA00010792"/>
    </source>
</evidence>
<dbReference type="PANTHER" id="PTHR42709">
    <property type="entry name" value="ALKALINE PHOSPHATASE LIKE PROTEIN"/>
    <property type="match status" value="1"/>
</dbReference>
<protein>
    <submittedName>
        <fullName evidence="9">LPXTG-motif cell wall anchor domain-containing protein</fullName>
    </submittedName>
</protein>
<accession>A0A1I2S1T9</accession>
<dbReference type="AlphaFoldDB" id="A0A1I2S1T9"/>
<evidence type="ECO:0000256" key="7">
    <source>
        <dbReference type="SAM" id="Phobius"/>
    </source>
</evidence>
<feature type="domain" description="VTT" evidence="8">
    <location>
        <begin position="30"/>
        <end position="160"/>
    </location>
</feature>
<keyword evidence="10" id="KW-1185">Reference proteome</keyword>
<keyword evidence="4 7" id="KW-0812">Transmembrane</keyword>
<dbReference type="Proteomes" id="UP000198661">
    <property type="component" value="Unassembled WGS sequence"/>
</dbReference>
<evidence type="ECO:0000256" key="5">
    <source>
        <dbReference type="ARBA" id="ARBA00022989"/>
    </source>
</evidence>
<feature type="transmembrane region" description="Helical" evidence="7">
    <location>
        <begin position="50"/>
        <end position="71"/>
    </location>
</feature>
<evidence type="ECO:0000313" key="9">
    <source>
        <dbReference type="EMBL" id="SFG46792.1"/>
    </source>
</evidence>
<keyword evidence="5 7" id="KW-1133">Transmembrane helix</keyword>
<sequence length="206" mass="23002">MQEWIVEIMEQYGYIGIFLMIALENVFPPIPSEVILTFGGFMTTYTNLSVPGVATVATAGSVAGAIILYGVGRLLSVERLEGIVERWGGILRVTKEDLHRASEWFNRYGYWTVLFCRMIPLVRSLISIPAGMAKMDFRLFLLFTVIGTALWNIILVSLGAVLGDSWDTILEFMDVYSHIAYAVIGLGIVAFALWFYRKKRKSGSAA</sequence>
<keyword evidence="6 7" id="KW-0472">Membrane</keyword>
<comment type="subcellular location">
    <subcellularLocation>
        <location evidence="1">Cell membrane</location>
        <topology evidence="1">Multi-pass membrane protein</topology>
    </subcellularLocation>
</comment>
<feature type="transmembrane region" description="Helical" evidence="7">
    <location>
        <begin position="175"/>
        <end position="196"/>
    </location>
</feature>
<feature type="transmembrane region" description="Helical" evidence="7">
    <location>
        <begin position="12"/>
        <end position="30"/>
    </location>
</feature>
<dbReference type="RefSeq" id="WP_092040970.1">
    <property type="nucleotide sequence ID" value="NZ_FOOK01000037.1"/>
</dbReference>
<dbReference type="STRING" id="201973.SAMN04488025_1371"/>
<dbReference type="PANTHER" id="PTHR42709:SF6">
    <property type="entry name" value="UNDECAPRENYL PHOSPHATE TRANSPORTER A"/>
    <property type="match status" value="1"/>
</dbReference>
<dbReference type="InterPro" id="IPR051311">
    <property type="entry name" value="DedA_domain"/>
</dbReference>
<feature type="transmembrane region" description="Helical" evidence="7">
    <location>
        <begin position="139"/>
        <end position="163"/>
    </location>
</feature>
<dbReference type="InterPro" id="IPR032816">
    <property type="entry name" value="VTT_dom"/>
</dbReference>
<dbReference type="NCBIfam" id="TIGR01167">
    <property type="entry name" value="LPXTG_anchor"/>
    <property type="match status" value="1"/>
</dbReference>
<reference evidence="9 10" key="1">
    <citation type="submission" date="2016-10" db="EMBL/GenBank/DDBJ databases">
        <authorList>
            <person name="de Groot N.N."/>
        </authorList>
    </citation>
    <scope>NUCLEOTIDE SEQUENCE [LARGE SCALE GENOMIC DNA]</scope>
    <source>
        <strain evidence="9 10">DSM 44945</strain>
    </source>
</reference>
<comment type="similarity">
    <text evidence="2">Belongs to the DedA family.</text>
</comment>
<organism evidence="9 10">
    <name type="scientific">Planifilum fulgidum</name>
    <dbReference type="NCBI Taxonomy" id="201973"/>
    <lineage>
        <taxon>Bacteria</taxon>
        <taxon>Bacillati</taxon>
        <taxon>Bacillota</taxon>
        <taxon>Bacilli</taxon>
        <taxon>Bacillales</taxon>
        <taxon>Thermoactinomycetaceae</taxon>
        <taxon>Planifilum</taxon>
    </lineage>
</organism>
<dbReference type="OrthoDB" id="9813426at2"/>
<evidence type="ECO:0000256" key="6">
    <source>
        <dbReference type="ARBA" id="ARBA00023136"/>
    </source>
</evidence>
<dbReference type="EMBL" id="FOOK01000037">
    <property type="protein sequence ID" value="SFG46792.1"/>
    <property type="molecule type" value="Genomic_DNA"/>
</dbReference>
<evidence type="ECO:0000259" key="8">
    <source>
        <dbReference type="Pfam" id="PF09335"/>
    </source>
</evidence>
<evidence type="ECO:0000256" key="1">
    <source>
        <dbReference type="ARBA" id="ARBA00004651"/>
    </source>
</evidence>
<dbReference type="Pfam" id="PF09335">
    <property type="entry name" value="VTT_dom"/>
    <property type="match status" value="1"/>
</dbReference>